<dbReference type="Gene3D" id="2.70.50.70">
    <property type="match status" value="1"/>
</dbReference>
<keyword evidence="6" id="KW-0503">Monooxygenase</keyword>
<organism evidence="16 17">
    <name type="scientific">Lentinula detonsa</name>
    <dbReference type="NCBI Taxonomy" id="2804962"/>
    <lineage>
        <taxon>Eukaryota</taxon>
        <taxon>Fungi</taxon>
        <taxon>Dikarya</taxon>
        <taxon>Basidiomycota</taxon>
        <taxon>Agaricomycotina</taxon>
        <taxon>Agaricomycetes</taxon>
        <taxon>Agaricomycetidae</taxon>
        <taxon>Agaricales</taxon>
        <taxon>Marasmiineae</taxon>
        <taxon>Omphalotaceae</taxon>
        <taxon>Lentinula</taxon>
    </lineage>
</organism>
<evidence type="ECO:0000256" key="6">
    <source>
        <dbReference type="ARBA" id="ARBA00023033"/>
    </source>
</evidence>
<protein>
    <recommendedName>
        <fullName evidence="12">lytic cellulose monooxygenase (C4-dehydrogenating)</fullName>
        <ecNumber evidence="12">1.14.99.56</ecNumber>
    </recommendedName>
</protein>
<feature type="region of interest" description="Disordered" evidence="13">
    <location>
        <begin position="198"/>
        <end position="217"/>
    </location>
</feature>
<dbReference type="Proteomes" id="UP001142393">
    <property type="component" value="Unassembled WGS sequence"/>
</dbReference>
<evidence type="ECO:0000256" key="12">
    <source>
        <dbReference type="ARBA" id="ARBA00047174"/>
    </source>
</evidence>
<dbReference type="GO" id="GO:0046872">
    <property type="term" value="F:metal ion binding"/>
    <property type="evidence" value="ECO:0007669"/>
    <property type="project" value="UniProtKB-KW"/>
</dbReference>
<reference evidence="16 17" key="1">
    <citation type="journal article" date="2023" name="Proc. Natl. Acad. Sci. U.S.A.">
        <title>A global phylogenomic analysis of the shiitake genus Lentinula.</title>
        <authorList>
            <person name="Sierra-Patev S."/>
            <person name="Min B."/>
            <person name="Naranjo-Ortiz M."/>
            <person name="Looney B."/>
            <person name="Konkel Z."/>
            <person name="Slot J.C."/>
            <person name="Sakamoto Y."/>
            <person name="Steenwyk J.L."/>
            <person name="Rokas A."/>
            <person name="Carro J."/>
            <person name="Camarero S."/>
            <person name="Ferreira P."/>
            <person name="Molpeceres G."/>
            <person name="Ruiz-Duenas F.J."/>
            <person name="Serrano A."/>
            <person name="Henrissat B."/>
            <person name="Drula E."/>
            <person name="Hughes K.W."/>
            <person name="Mata J.L."/>
            <person name="Ishikawa N.K."/>
            <person name="Vargas-Isla R."/>
            <person name="Ushijima S."/>
            <person name="Smith C.A."/>
            <person name="Donoghue J."/>
            <person name="Ahrendt S."/>
            <person name="Andreopoulos W."/>
            <person name="He G."/>
            <person name="LaButti K."/>
            <person name="Lipzen A."/>
            <person name="Ng V."/>
            <person name="Riley R."/>
            <person name="Sandor L."/>
            <person name="Barry K."/>
            <person name="Martinez A.T."/>
            <person name="Xiao Y."/>
            <person name="Gibbons J.G."/>
            <person name="Terashima K."/>
            <person name="Grigoriev I.V."/>
            <person name="Hibbett D."/>
        </authorList>
    </citation>
    <scope>NUCLEOTIDE SEQUENCE [LARGE SCALE GENOMIC DNA]</scope>
    <source>
        <strain evidence="16 17">TFB7810</strain>
    </source>
</reference>
<dbReference type="PANTHER" id="PTHR33353">
    <property type="entry name" value="PUTATIVE (AFU_ORTHOLOGUE AFUA_1G12560)-RELATED"/>
    <property type="match status" value="1"/>
</dbReference>
<evidence type="ECO:0000256" key="2">
    <source>
        <dbReference type="ARBA" id="ARBA00022723"/>
    </source>
</evidence>
<evidence type="ECO:0000313" key="16">
    <source>
        <dbReference type="EMBL" id="KAJ3740165.1"/>
    </source>
</evidence>
<comment type="similarity">
    <text evidence="10">Belongs to the polysaccharide monooxygenase AA9 family.</text>
</comment>
<evidence type="ECO:0000259" key="15">
    <source>
        <dbReference type="Pfam" id="PF03443"/>
    </source>
</evidence>
<keyword evidence="8" id="KW-0119">Carbohydrate metabolism</keyword>
<keyword evidence="4" id="KW-0560">Oxidoreductase</keyword>
<evidence type="ECO:0000256" key="7">
    <source>
        <dbReference type="ARBA" id="ARBA00023157"/>
    </source>
</evidence>
<proteinExistence type="inferred from homology"/>
<keyword evidence="16" id="KW-0378">Hydrolase</keyword>
<evidence type="ECO:0000313" key="17">
    <source>
        <dbReference type="Proteomes" id="UP001142393"/>
    </source>
</evidence>
<dbReference type="GO" id="GO:0016787">
    <property type="term" value="F:hydrolase activity"/>
    <property type="evidence" value="ECO:0007669"/>
    <property type="project" value="UniProtKB-KW"/>
</dbReference>
<dbReference type="CDD" id="cd21175">
    <property type="entry name" value="LPMO_AA9"/>
    <property type="match status" value="1"/>
</dbReference>
<dbReference type="GO" id="GO:0030245">
    <property type="term" value="P:cellulose catabolic process"/>
    <property type="evidence" value="ECO:0007669"/>
    <property type="project" value="UniProtKB-KW"/>
</dbReference>
<dbReference type="GO" id="GO:0004497">
    <property type="term" value="F:monooxygenase activity"/>
    <property type="evidence" value="ECO:0007669"/>
    <property type="project" value="UniProtKB-KW"/>
</dbReference>
<keyword evidence="17" id="KW-1185">Reference proteome</keyword>
<keyword evidence="5" id="KW-0186">Copper</keyword>
<feature type="signal peptide" evidence="14">
    <location>
        <begin position="1"/>
        <end position="22"/>
    </location>
</feature>
<evidence type="ECO:0000256" key="14">
    <source>
        <dbReference type="SAM" id="SignalP"/>
    </source>
</evidence>
<evidence type="ECO:0000256" key="3">
    <source>
        <dbReference type="ARBA" id="ARBA00023001"/>
    </source>
</evidence>
<feature type="region of interest" description="Disordered" evidence="13">
    <location>
        <begin position="257"/>
        <end position="318"/>
    </location>
</feature>
<gene>
    <name evidence="16" type="ORF">DFH05DRAFT_1510597</name>
</gene>
<accession>A0A9W8NSW3</accession>
<comment type="caution">
    <text evidence="16">The sequence shown here is derived from an EMBL/GenBank/DDBJ whole genome shotgun (WGS) entry which is preliminary data.</text>
</comment>
<keyword evidence="3" id="KW-0136">Cellulose degradation</keyword>
<dbReference type="EC" id="1.14.99.56" evidence="12"/>
<evidence type="ECO:0000256" key="5">
    <source>
        <dbReference type="ARBA" id="ARBA00023008"/>
    </source>
</evidence>
<evidence type="ECO:0000256" key="13">
    <source>
        <dbReference type="SAM" id="MobiDB-lite"/>
    </source>
</evidence>
<evidence type="ECO:0000256" key="4">
    <source>
        <dbReference type="ARBA" id="ARBA00023002"/>
    </source>
</evidence>
<keyword evidence="9" id="KW-0624">Polysaccharide degradation</keyword>
<name>A0A9W8NSW3_9AGAR</name>
<feature type="domain" description="Auxiliary Activity family 9 catalytic" evidence="15">
    <location>
        <begin position="23"/>
        <end position="231"/>
    </location>
</feature>
<dbReference type="InterPro" id="IPR005103">
    <property type="entry name" value="AA9_LPMO"/>
</dbReference>
<dbReference type="Pfam" id="PF03443">
    <property type="entry name" value="AA9"/>
    <property type="match status" value="1"/>
</dbReference>
<keyword evidence="2" id="KW-0479">Metal-binding</keyword>
<keyword evidence="14" id="KW-0732">Signal</keyword>
<evidence type="ECO:0000256" key="11">
    <source>
        <dbReference type="ARBA" id="ARBA00045077"/>
    </source>
</evidence>
<keyword evidence="7" id="KW-1015">Disulfide bond</keyword>
<dbReference type="InterPro" id="IPR049892">
    <property type="entry name" value="AA9"/>
</dbReference>
<dbReference type="PANTHER" id="PTHR33353:SF6">
    <property type="entry name" value="ENDOGLUCANASE IV"/>
    <property type="match status" value="1"/>
</dbReference>
<comment type="catalytic activity">
    <reaction evidence="11">
        <text>[(1-&gt;4)-beta-D-glucosyl]n+m + reduced acceptor + O2 = 4-dehydro-beta-D-glucosyl-[(1-&gt;4)-beta-D-glucosyl]n-1 + [(1-&gt;4)-beta-D-glucosyl]m + acceptor + H2O.</text>
        <dbReference type="EC" id="1.14.99.56"/>
    </reaction>
</comment>
<evidence type="ECO:0000256" key="9">
    <source>
        <dbReference type="ARBA" id="ARBA00023326"/>
    </source>
</evidence>
<feature type="compositionally biased region" description="Low complexity" evidence="13">
    <location>
        <begin position="257"/>
        <end position="305"/>
    </location>
</feature>
<dbReference type="AlphaFoldDB" id="A0A9W8NSW3"/>
<evidence type="ECO:0000256" key="1">
    <source>
        <dbReference type="ARBA" id="ARBA00001973"/>
    </source>
</evidence>
<dbReference type="EMBL" id="JANVFU010000015">
    <property type="protein sequence ID" value="KAJ3740165.1"/>
    <property type="molecule type" value="Genomic_DNA"/>
</dbReference>
<sequence>MRKILILFIFLSTLFLLSPVSAHGYLAQLTINGKSYTGNAPGAQPTSSVIRQVSDISPVKGASNPDLNCGLSAQFAADVADANPGDDLAFDWRGGDDQNWPHNTGPMLTYMTSCGSSSCTTYNSSSSKWFKIQQVARISTGGPWAQEAVMEGFPANVTLPSTLAPGNYLIRHEILGLQGAVSVGGAEFYPACSQIKVGGSQTGGPSEDELVLLPGAYSDTDPGIYDPNVYDPSASYTFPGPPVAAFAGGDASGTSVSGDASASASAAGSSSTGISGSGDFPSSSPSSNSPGSSGSSSSSSSSSSSNTQGVCKLQRRTTSSLASDVNSDLSYLVKVSNPHTHKRRRSILTGLFRDLALVYRGS</sequence>
<feature type="chain" id="PRO_5040957017" description="lytic cellulose monooxygenase (C4-dehydrogenating)" evidence="14">
    <location>
        <begin position="23"/>
        <end position="362"/>
    </location>
</feature>
<evidence type="ECO:0000256" key="10">
    <source>
        <dbReference type="ARBA" id="ARBA00044502"/>
    </source>
</evidence>
<comment type="cofactor">
    <cofactor evidence="1">
        <name>Cu(2+)</name>
        <dbReference type="ChEBI" id="CHEBI:29036"/>
    </cofactor>
</comment>
<evidence type="ECO:0000256" key="8">
    <source>
        <dbReference type="ARBA" id="ARBA00023277"/>
    </source>
</evidence>